<dbReference type="Proteomes" id="UP001169242">
    <property type="component" value="Unassembled WGS sequence"/>
</dbReference>
<keyword evidence="4" id="KW-1185">Reference proteome</keyword>
<comment type="caution">
    <text evidence="3">The sequence shown here is derived from an EMBL/GenBank/DDBJ whole genome shotgun (WGS) entry which is preliminary data.</text>
</comment>
<evidence type="ECO:0000256" key="1">
    <source>
        <dbReference type="SAM" id="Coils"/>
    </source>
</evidence>
<dbReference type="EMBL" id="JAQIFT010000016">
    <property type="protein sequence ID" value="MDA3730674.1"/>
    <property type="molecule type" value="Genomic_DNA"/>
</dbReference>
<evidence type="ECO:0000313" key="3">
    <source>
        <dbReference type="EMBL" id="MDA3730674.1"/>
    </source>
</evidence>
<keyword evidence="1" id="KW-0175">Coiled coil</keyword>
<proteinExistence type="predicted"/>
<feature type="coiled-coil region" evidence="1">
    <location>
        <begin position="103"/>
        <end position="151"/>
    </location>
</feature>
<keyword evidence="2" id="KW-0812">Transmembrane</keyword>
<name>A0AA42DKN8_9FIRM</name>
<evidence type="ECO:0000256" key="2">
    <source>
        <dbReference type="SAM" id="Phobius"/>
    </source>
</evidence>
<feature type="transmembrane region" description="Helical" evidence="2">
    <location>
        <begin position="184"/>
        <end position="205"/>
    </location>
</feature>
<dbReference type="AlphaFoldDB" id="A0AA42DKN8"/>
<feature type="transmembrane region" description="Helical" evidence="2">
    <location>
        <begin position="154"/>
        <end position="178"/>
    </location>
</feature>
<reference evidence="3" key="1">
    <citation type="journal article" date="2023" name="Int. J. Syst. Evol. Microbiol.">
        <title>&lt;i&gt;Holtiella tumoricola&lt;/i&gt; gen. nov. sp. nov., isolated from a human clinical sample.</title>
        <authorList>
            <person name="Allen-Vercoe E."/>
            <person name="Daigneault M.C."/>
            <person name="Vancuren S.J."/>
            <person name="Cochrane K."/>
            <person name="O'Neal L.L."/>
            <person name="Sankaranarayanan K."/>
            <person name="Lawson P.A."/>
        </authorList>
    </citation>
    <scope>NUCLEOTIDE SEQUENCE</scope>
    <source>
        <strain evidence="3">CC70A</strain>
    </source>
</reference>
<evidence type="ECO:0000313" key="4">
    <source>
        <dbReference type="Proteomes" id="UP001169242"/>
    </source>
</evidence>
<keyword evidence="2" id="KW-1133">Transmembrane helix</keyword>
<organism evidence="3 4">
    <name type="scientific">Holtiella tumoricola</name>
    <dbReference type="NCBI Taxonomy" id="3018743"/>
    <lineage>
        <taxon>Bacteria</taxon>
        <taxon>Bacillati</taxon>
        <taxon>Bacillota</taxon>
        <taxon>Clostridia</taxon>
        <taxon>Lachnospirales</taxon>
        <taxon>Cellulosilyticaceae</taxon>
        <taxon>Holtiella</taxon>
    </lineage>
</organism>
<feature type="coiled-coil region" evidence="1">
    <location>
        <begin position="34"/>
        <end position="61"/>
    </location>
</feature>
<protein>
    <submittedName>
        <fullName evidence="3">Uncharacterized protein</fullName>
    </submittedName>
</protein>
<keyword evidence="2" id="KW-0472">Membrane</keyword>
<sequence length="373" mass="44632">MKWFQKLFNSSKIKKEPFHVKYEKSGAVGLMEELDQTATKKERLQQHMNRLLAKAEELKVYEQLDEQDRNQLVLYVGQYRSIEEQKQHLKGRLIKNNQGLRRLEAYEEELPYLVKEVNETERKVKENERDIFYLEEEKEELKEEREALLQGYSFLKGASVFFMLLMIFMLFAGFAMLQMLRDKIWVYLSGVSIILVFVLFAILFAKEKLETGLRNNAKLQQKAVKYLNKAKIRYFNNYSYLQYQFDKLGVDSAAKLEMYYNRYLKNKNNEVEYNKFNRALMQIELSIKEIFEGKALNYEDEFDHLEEWIMAPKKAEAYGQVEEEKKKVLLQIEALEAYEAELWKELFVLKEDPQYAKNIEEYISLLDKEKQDA</sequence>
<accession>A0AA42DKN8</accession>
<dbReference type="RefSeq" id="WP_271011237.1">
    <property type="nucleotide sequence ID" value="NZ_JAQIFT010000016.1"/>
</dbReference>
<gene>
    <name evidence="3" type="ORF">PBV87_04065</name>
</gene>